<dbReference type="Pfam" id="PF00037">
    <property type="entry name" value="Fer4"/>
    <property type="match status" value="1"/>
</dbReference>
<dbReference type="EMBL" id="CP018477">
    <property type="protein sequence ID" value="ASV75699.1"/>
    <property type="molecule type" value="Genomic_DNA"/>
</dbReference>
<dbReference type="Gene3D" id="3.30.70.20">
    <property type="match status" value="1"/>
</dbReference>
<evidence type="ECO:0000256" key="5">
    <source>
        <dbReference type="ARBA" id="ARBA00023004"/>
    </source>
</evidence>
<dbReference type="GO" id="GO:0046872">
    <property type="term" value="F:metal ion binding"/>
    <property type="evidence" value="ECO:0007669"/>
    <property type="project" value="UniProtKB-KW"/>
</dbReference>
<keyword evidence="2" id="KW-0004">4Fe-4S</keyword>
<protein>
    <submittedName>
        <fullName evidence="10">Putative iron-sulfur cluster binding protein YccM</fullName>
    </submittedName>
</protein>
<dbReference type="KEGG" id="ttf:THTE_3097"/>
<dbReference type="PROSITE" id="PS00198">
    <property type="entry name" value="4FE4S_FER_1"/>
    <property type="match status" value="2"/>
</dbReference>
<dbReference type="PANTHER" id="PTHR30176:SF3">
    <property type="entry name" value="FERREDOXIN-TYPE PROTEIN NAPH"/>
    <property type="match status" value="1"/>
</dbReference>
<gene>
    <name evidence="10" type="ORF">THTE_3097</name>
</gene>
<dbReference type="GO" id="GO:0005886">
    <property type="term" value="C:plasma membrane"/>
    <property type="evidence" value="ECO:0007669"/>
    <property type="project" value="TreeGrafter"/>
</dbReference>
<feature type="transmembrane region" description="Helical" evidence="8">
    <location>
        <begin position="77"/>
        <end position="98"/>
    </location>
</feature>
<keyword evidence="8" id="KW-1133">Transmembrane helix</keyword>
<keyword evidence="4" id="KW-0249">Electron transport</keyword>
<dbReference type="InterPro" id="IPR051684">
    <property type="entry name" value="Electron_Trans/Redox"/>
</dbReference>
<keyword evidence="11" id="KW-1185">Reference proteome</keyword>
<dbReference type="GO" id="GO:0051539">
    <property type="term" value="F:4 iron, 4 sulfur cluster binding"/>
    <property type="evidence" value="ECO:0007669"/>
    <property type="project" value="UniProtKB-KW"/>
</dbReference>
<evidence type="ECO:0000256" key="1">
    <source>
        <dbReference type="ARBA" id="ARBA00022448"/>
    </source>
</evidence>
<dbReference type="Proteomes" id="UP000215086">
    <property type="component" value="Chromosome"/>
</dbReference>
<feature type="compositionally biased region" description="Polar residues" evidence="7">
    <location>
        <begin position="1"/>
        <end position="13"/>
    </location>
</feature>
<evidence type="ECO:0000256" key="4">
    <source>
        <dbReference type="ARBA" id="ARBA00022982"/>
    </source>
</evidence>
<keyword evidence="1" id="KW-0813">Transport</keyword>
<dbReference type="InterPro" id="IPR017900">
    <property type="entry name" value="4Fe4S_Fe_S_CS"/>
</dbReference>
<reference evidence="10 11" key="1">
    <citation type="journal article" name="Front. Microbiol.">
        <title>Sugar Metabolism of the First Thermophilic Planctomycete Thermogutta terrifontis: Comparative Genomic and Transcriptomic Approaches.</title>
        <authorList>
            <person name="Elcheninov A.G."/>
            <person name="Menzel P."/>
            <person name="Gudbergsdottir S.R."/>
            <person name="Slesarev A.I."/>
            <person name="Kadnikov V.V."/>
            <person name="Krogh A."/>
            <person name="Bonch-Osmolovskaya E.A."/>
            <person name="Peng X."/>
            <person name="Kublanov I.V."/>
        </authorList>
    </citation>
    <scope>NUCLEOTIDE SEQUENCE [LARGE SCALE GENOMIC DNA]</scope>
    <source>
        <strain evidence="10 11">R1</strain>
    </source>
</reference>
<keyword evidence="8" id="KW-0812">Transmembrane</keyword>
<sequence length="480" mass="53209">MIDRPSNQEQSKNCRLPETPRSQKGASRRWNAILFLGVIAVLWAGRWAALAVERFPPPDFTSHKLPETPVPPPPSPIWEMVDTIALVIALGTATYLALAKRSRNGLFVLAGVSLFWFGFHREGCVCPIGAIQDVAQGLFDGRYVIPWSVLLFFALPIAFALFFGRVFCAAVCPLGAIQEIAAVRPQKLPDWLEHALGLFSWIYLGLAVLYAATGTSYVICEYDPFVAFFRRSGATSMLIFGGSLLLIGIFVGRPYCRFLCPYGALLGLCSKLARWHVRIPPTECIRCRLCEDACPYGAIVAPVPPLPRAERRAARRRLAVMLGAVPLWLIAGGLAGYALHPVLAQLDPQVRLAQWVQAGQVPPDNKFAQDAIKAFHNSGESEIALFQRAVERLGVFARAGTIFGIWVGLVIGLKFVQLVTRPRREEYLPDPRRCVACGRCFWYCPEEQIQRGWLSWEEVARLPRARIPDASSPVTSGNVR</sequence>
<organism evidence="10 11">
    <name type="scientific">Thermogutta terrifontis</name>
    <dbReference type="NCBI Taxonomy" id="1331910"/>
    <lineage>
        <taxon>Bacteria</taxon>
        <taxon>Pseudomonadati</taxon>
        <taxon>Planctomycetota</taxon>
        <taxon>Planctomycetia</taxon>
        <taxon>Pirellulales</taxon>
        <taxon>Thermoguttaceae</taxon>
        <taxon>Thermogutta</taxon>
    </lineage>
</organism>
<feature type="transmembrane region" description="Helical" evidence="8">
    <location>
        <begin position="195"/>
        <end position="213"/>
    </location>
</feature>
<feature type="transmembrane region" description="Helical" evidence="8">
    <location>
        <begin position="30"/>
        <end position="49"/>
    </location>
</feature>
<dbReference type="SUPFAM" id="SSF46548">
    <property type="entry name" value="alpha-helical ferredoxin"/>
    <property type="match status" value="1"/>
</dbReference>
<evidence type="ECO:0000256" key="8">
    <source>
        <dbReference type="SAM" id="Phobius"/>
    </source>
</evidence>
<evidence type="ECO:0000256" key="6">
    <source>
        <dbReference type="ARBA" id="ARBA00023014"/>
    </source>
</evidence>
<dbReference type="Pfam" id="PF12801">
    <property type="entry name" value="Fer4_5"/>
    <property type="match status" value="3"/>
</dbReference>
<keyword evidence="3" id="KW-0479">Metal-binding</keyword>
<feature type="transmembrane region" description="Helical" evidence="8">
    <location>
        <begin position="233"/>
        <end position="252"/>
    </location>
</feature>
<keyword evidence="5" id="KW-0408">Iron</keyword>
<feature type="transmembrane region" description="Helical" evidence="8">
    <location>
        <begin position="150"/>
        <end position="174"/>
    </location>
</feature>
<evidence type="ECO:0000313" key="11">
    <source>
        <dbReference type="Proteomes" id="UP000215086"/>
    </source>
</evidence>
<feature type="transmembrane region" description="Helical" evidence="8">
    <location>
        <begin position="395"/>
        <end position="416"/>
    </location>
</feature>
<evidence type="ECO:0000313" key="10">
    <source>
        <dbReference type="EMBL" id="ASV75699.1"/>
    </source>
</evidence>
<keyword evidence="8" id="KW-0472">Membrane</keyword>
<dbReference type="RefSeq" id="WP_095415684.1">
    <property type="nucleotide sequence ID" value="NZ_CP018477.1"/>
</dbReference>
<evidence type="ECO:0000256" key="7">
    <source>
        <dbReference type="SAM" id="MobiDB-lite"/>
    </source>
</evidence>
<evidence type="ECO:0000256" key="2">
    <source>
        <dbReference type="ARBA" id="ARBA00022485"/>
    </source>
</evidence>
<dbReference type="InterPro" id="IPR017896">
    <property type="entry name" value="4Fe4S_Fe-S-bd"/>
</dbReference>
<feature type="domain" description="4Fe-4S ferredoxin-type" evidence="9">
    <location>
        <begin position="425"/>
        <end position="454"/>
    </location>
</feature>
<proteinExistence type="predicted"/>
<dbReference type="SUPFAM" id="SSF54862">
    <property type="entry name" value="4Fe-4S ferredoxins"/>
    <property type="match status" value="1"/>
</dbReference>
<evidence type="ECO:0000256" key="3">
    <source>
        <dbReference type="ARBA" id="ARBA00022723"/>
    </source>
</evidence>
<keyword evidence="6" id="KW-0411">Iron-sulfur</keyword>
<feature type="region of interest" description="Disordered" evidence="7">
    <location>
        <begin position="1"/>
        <end position="23"/>
    </location>
</feature>
<accession>A0A286RIB0</accession>
<feature type="transmembrane region" description="Helical" evidence="8">
    <location>
        <begin position="318"/>
        <end position="339"/>
    </location>
</feature>
<dbReference type="PROSITE" id="PS51379">
    <property type="entry name" value="4FE4S_FER_2"/>
    <property type="match status" value="2"/>
</dbReference>
<evidence type="ECO:0000259" key="9">
    <source>
        <dbReference type="PROSITE" id="PS51379"/>
    </source>
</evidence>
<feature type="domain" description="4Fe-4S ferredoxin-type" evidence="9">
    <location>
        <begin position="275"/>
        <end position="305"/>
    </location>
</feature>
<name>A0A286RIB0_9BACT</name>
<dbReference type="OrthoDB" id="9806398at2"/>
<dbReference type="AlphaFoldDB" id="A0A286RIB0"/>
<dbReference type="PANTHER" id="PTHR30176">
    <property type="entry name" value="FERREDOXIN-TYPE PROTEIN NAPH"/>
    <property type="match status" value="1"/>
</dbReference>
<feature type="transmembrane region" description="Helical" evidence="8">
    <location>
        <begin position="105"/>
        <end position="130"/>
    </location>
</feature>